<dbReference type="GO" id="GO:0003677">
    <property type="term" value="F:DNA binding"/>
    <property type="evidence" value="ECO:0007669"/>
    <property type="project" value="InterPro"/>
</dbReference>
<evidence type="ECO:0000259" key="3">
    <source>
        <dbReference type="PROSITE" id="PS51898"/>
    </source>
</evidence>
<evidence type="ECO:0000256" key="1">
    <source>
        <dbReference type="ARBA" id="ARBA00023172"/>
    </source>
</evidence>
<dbReference type="Pfam" id="PF00589">
    <property type="entry name" value="Phage_integrase"/>
    <property type="match status" value="1"/>
</dbReference>
<dbReference type="PROSITE" id="PS51898">
    <property type="entry name" value="TYR_RECOMBINASE"/>
    <property type="match status" value="1"/>
</dbReference>
<dbReference type="EMBL" id="CP003811">
    <property type="protein sequence ID" value="AIQ92021.1"/>
    <property type="molecule type" value="Genomic_DNA"/>
</dbReference>
<reference evidence="4 5" key="1">
    <citation type="journal article" date="2014" name="PLoS ONE">
        <title>Genome Information of Methylobacterium oryzae, a Plant-Probiotic Methylotroph in the Phyllosphere.</title>
        <authorList>
            <person name="Kwak M.J."/>
            <person name="Jeong H."/>
            <person name="Madhaiyan M."/>
            <person name="Lee Y."/>
            <person name="Sa T.M."/>
            <person name="Oh T.K."/>
            <person name="Kim J.F."/>
        </authorList>
    </citation>
    <scope>NUCLEOTIDE SEQUENCE [LARGE SCALE GENOMIC DNA]</scope>
    <source>
        <strain evidence="4 5">CBMB20</strain>
    </source>
</reference>
<sequence length="381" mass="43442">MWWPNIFHANELRDAGHSYSHQKRTMSAVVTAFNWTFERGIDLEACIAAFEYLSDGDAKSLQRALRRNQGVADDDGGSVMVGPGYWDARCRAVVRYVRWRAGAAMHKLVRTEAEDPPAYLYTMAERQLEKFADGMLSGIPKPDEFETLGLDERQLAILRDAIEPGSTTNPFEKKHQFRNFALILTLYELGTRKGEALGLMKQDLSLHGPEPTIDIHRRQNNPDDPRARPPAAKTRARRLPISLALAHVLDVWLTEHNNDDERYPGAKRHGYVFVSELGRPIAESTVEAMFVTLRTKVEGLPPWTTAHRLRHSFNDRLSEAIDDQPDNVLREGVEQRMRNFLNGWSKTSEQGEHYRQRFIKEKAGSLLLRLQKLSAEGNSRS</sequence>
<dbReference type="eggNOG" id="COG0582">
    <property type="taxonomic scope" value="Bacteria"/>
</dbReference>
<feature type="compositionally biased region" description="Basic and acidic residues" evidence="2">
    <location>
        <begin position="213"/>
        <end position="227"/>
    </location>
</feature>
<dbReference type="STRING" id="693986.MOC_4266"/>
<dbReference type="GO" id="GO:0015074">
    <property type="term" value="P:DNA integration"/>
    <property type="evidence" value="ECO:0007669"/>
    <property type="project" value="InterPro"/>
</dbReference>
<evidence type="ECO:0000313" key="5">
    <source>
        <dbReference type="Proteomes" id="UP000029492"/>
    </source>
</evidence>
<organism evidence="4 5">
    <name type="scientific">Methylobacterium oryzae CBMB20</name>
    <dbReference type="NCBI Taxonomy" id="693986"/>
    <lineage>
        <taxon>Bacteria</taxon>
        <taxon>Pseudomonadati</taxon>
        <taxon>Pseudomonadota</taxon>
        <taxon>Alphaproteobacteria</taxon>
        <taxon>Hyphomicrobiales</taxon>
        <taxon>Methylobacteriaceae</taxon>
        <taxon>Methylobacterium</taxon>
    </lineage>
</organism>
<dbReference type="SUPFAM" id="SSF56349">
    <property type="entry name" value="DNA breaking-rejoining enzymes"/>
    <property type="match status" value="1"/>
</dbReference>
<proteinExistence type="predicted"/>
<protein>
    <submittedName>
        <fullName evidence="4">Integrase family protein</fullName>
    </submittedName>
</protein>
<keyword evidence="1" id="KW-0233">DNA recombination</keyword>
<dbReference type="CDD" id="cd00397">
    <property type="entry name" value="DNA_BRE_C"/>
    <property type="match status" value="1"/>
</dbReference>
<accession>A0A089NVQ5</accession>
<dbReference type="KEGG" id="mor:MOC_4266"/>
<dbReference type="InterPro" id="IPR002104">
    <property type="entry name" value="Integrase_catalytic"/>
</dbReference>
<dbReference type="GO" id="GO:0006310">
    <property type="term" value="P:DNA recombination"/>
    <property type="evidence" value="ECO:0007669"/>
    <property type="project" value="UniProtKB-KW"/>
</dbReference>
<evidence type="ECO:0000313" key="4">
    <source>
        <dbReference type="EMBL" id="AIQ92021.1"/>
    </source>
</evidence>
<keyword evidence="5" id="KW-1185">Reference proteome</keyword>
<dbReference type="HOGENOM" id="CLU_048231_2_0_5"/>
<dbReference type="Gene3D" id="1.10.443.10">
    <property type="entry name" value="Intergrase catalytic core"/>
    <property type="match status" value="1"/>
</dbReference>
<name>A0A089NVQ5_9HYPH</name>
<dbReference type="InterPro" id="IPR013762">
    <property type="entry name" value="Integrase-like_cat_sf"/>
</dbReference>
<dbReference type="InterPro" id="IPR011010">
    <property type="entry name" value="DNA_brk_join_enz"/>
</dbReference>
<feature type="domain" description="Tyr recombinase" evidence="3">
    <location>
        <begin position="145"/>
        <end position="367"/>
    </location>
</feature>
<dbReference type="AlphaFoldDB" id="A0A089NVQ5"/>
<feature type="region of interest" description="Disordered" evidence="2">
    <location>
        <begin position="209"/>
        <end position="235"/>
    </location>
</feature>
<gene>
    <name evidence="4" type="ORF">MOC_4266</name>
</gene>
<evidence type="ECO:0000256" key="2">
    <source>
        <dbReference type="SAM" id="MobiDB-lite"/>
    </source>
</evidence>
<dbReference type="Proteomes" id="UP000029492">
    <property type="component" value="Chromosome"/>
</dbReference>